<protein>
    <submittedName>
        <fullName evidence="2">Uncharacterized protein</fullName>
    </submittedName>
</protein>
<feature type="region of interest" description="Disordered" evidence="1">
    <location>
        <begin position="17"/>
        <end position="36"/>
    </location>
</feature>
<gene>
    <name evidence="2" type="ORF">LSH36_2088g00003</name>
</gene>
<proteinExistence type="predicted"/>
<accession>A0AAD9IR67</accession>
<dbReference type="EMBL" id="JAODUP010002078">
    <property type="protein sequence ID" value="KAK2139052.1"/>
    <property type="molecule type" value="Genomic_DNA"/>
</dbReference>
<reference evidence="2" key="1">
    <citation type="journal article" date="2023" name="Mol. Biol. Evol.">
        <title>Third-Generation Sequencing Reveals the Adaptive Role of the Epigenome in Three Deep-Sea Polychaetes.</title>
        <authorList>
            <person name="Perez M."/>
            <person name="Aroh O."/>
            <person name="Sun Y."/>
            <person name="Lan Y."/>
            <person name="Juniper S.K."/>
            <person name="Young C.R."/>
            <person name="Angers B."/>
            <person name="Qian P.Y."/>
        </authorList>
    </citation>
    <scope>NUCLEOTIDE SEQUENCE</scope>
    <source>
        <strain evidence="2">P08H-3</strain>
    </source>
</reference>
<dbReference type="AlphaFoldDB" id="A0AAD9IR67"/>
<evidence type="ECO:0000256" key="1">
    <source>
        <dbReference type="SAM" id="MobiDB-lite"/>
    </source>
</evidence>
<name>A0AAD9IR67_9ANNE</name>
<keyword evidence="3" id="KW-1185">Reference proteome</keyword>
<evidence type="ECO:0000313" key="2">
    <source>
        <dbReference type="EMBL" id="KAK2139052.1"/>
    </source>
</evidence>
<dbReference type="Proteomes" id="UP001208570">
    <property type="component" value="Unassembled WGS sequence"/>
</dbReference>
<evidence type="ECO:0000313" key="3">
    <source>
        <dbReference type="Proteomes" id="UP001208570"/>
    </source>
</evidence>
<organism evidence="2 3">
    <name type="scientific">Paralvinella palmiformis</name>
    <dbReference type="NCBI Taxonomy" id="53620"/>
    <lineage>
        <taxon>Eukaryota</taxon>
        <taxon>Metazoa</taxon>
        <taxon>Spiralia</taxon>
        <taxon>Lophotrochozoa</taxon>
        <taxon>Annelida</taxon>
        <taxon>Polychaeta</taxon>
        <taxon>Sedentaria</taxon>
        <taxon>Canalipalpata</taxon>
        <taxon>Terebellida</taxon>
        <taxon>Terebelliformia</taxon>
        <taxon>Alvinellidae</taxon>
        <taxon>Paralvinella</taxon>
    </lineage>
</organism>
<sequence>MGKTEIVKAIEPSAVSLVSEANDGENDTVSETSETEYRDPYCVSSIDRDDHIRVTVIIPKLKKAFLRNKPSGGGKIRYRLNER</sequence>
<comment type="caution">
    <text evidence="2">The sequence shown here is derived from an EMBL/GenBank/DDBJ whole genome shotgun (WGS) entry which is preliminary data.</text>
</comment>